<evidence type="ECO:0000256" key="8">
    <source>
        <dbReference type="SAM" id="MobiDB-lite"/>
    </source>
</evidence>
<dbReference type="GO" id="GO:0090090">
    <property type="term" value="P:negative regulation of canonical Wnt signaling pathway"/>
    <property type="evidence" value="ECO:0007669"/>
    <property type="project" value="TreeGrafter"/>
</dbReference>
<dbReference type="GeneID" id="114766107"/>
<dbReference type="CDD" id="cd23274">
    <property type="entry name" value="Dkk3_Cys2"/>
    <property type="match status" value="1"/>
</dbReference>
<feature type="domain" description="Dickkopf N-terminal cysteine-rich" evidence="10">
    <location>
        <begin position="124"/>
        <end position="173"/>
    </location>
</feature>
<dbReference type="GO" id="GO:0039706">
    <property type="term" value="F:co-receptor binding"/>
    <property type="evidence" value="ECO:0007669"/>
    <property type="project" value="TreeGrafter"/>
</dbReference>
<feature type="region of interest" description="Disordered" evidence="8">
    <location>
        <begin position="47"/>
        <end position="77"/>
    </location>
</feature>
<keyword evidence="12" id="KW-1185">Reference proteome</keyword>
<evidence type="ECO:0000256" key="7">
    <source>
        <dbReference type="ARBA" id="ARBA00023157"/>
    </source>
</evidence>
<evidence type="ECO:0000256" key="5">
    <source>
        <dbReference type="ARBA" id="ARBA00022687"/>
    </source>
</evidence>
<dbReference type="RefSeq" id="XP_028812554.1">
    <property type="nucleotide sequence ID" value="XM_028956721.1"/>
</dbReference>
<evidence type="ECO:0000256" key="4">
    <source>
        <dbReference type="ARBA" id="ARBA00022525"/>
    </source>
</evidence>
<evidence type="ECO:0000313" key="11">
    <source>
        <dbReference type="Ensembl" id="ENSDCDP00010017963.1"/>
    </source>
</evidence>
<comment type="subcellular location">
    <subcellularLocation>
        <location evidence="1">Secreted</location>
    </subcellularLocation>
</comment>
<reference evidence="11" key="2">
    <citation type="submission" date="2025-08" db="UniProtKB">
        <authorList>
            <consortium name="Ensembl"/>
        </authorList>
    </citation>
    <scope>IDENTIFICATION</scope>
</reference>
<keyword evidence="6 9" id="KW-0732">Signal</keyword>
<feature type="compositionally biased region" description="Low complexity" evidence="8">
    <location>
        <begin position="58"/>
        <end position="71"/>
    </location>
</feature>
<evidence type="ECO:0000256" key="3">
    <source>
        <dbReference type="ARBA" id="ARBA00022473"/>
    </source>
</evidence>
<evidence type="ECO:0000256" key="2">
    <source>
        <dbReference type="ARBA" id="ARBA00010842"/>
    </source>
</evidence>
<dbReference type="PANTHER" id="PTHR12113">
    <property type="entry name" value="DICKKOPF3-LIKE 3"/>
    <property type="match status" value="1"/>
</dbReference>
<dbReference type="PANTHER" id="PTHR12113:SF8">
    <property type="entry name" value="DICKKOPF-RELATED PROTEIN 3"/>
    <property type="match status" value="1"/>
</dbReference>
<dbReference type="InterPro" id="IPR006796">
    <property type="entry name" value="Dickkopf_N"/>
</dbReference>
<comment type="similarity">
    <text evidence="2">Belongs to the dickkopf family.</text>
</comment>
<dbReference type="Ensembl" id="ENSDCDT00010019029.1">
    <property type="protein sequence ID" value="ENSDCDP00010017963.1"/>
    <property type="gene ID" value="ENSDCDG00010008196.1"/>
</dbReference>
<name>A0AAY4BAH2_9TELE</name>
<dbReference type="AlphaFoldDB" id="A0AAY4BAH2"/>
<protein>
    <recommendedName>
        <fullName evidence="10">Dickkopf N-terminal cysteine-rich domain-containing protein</fullName>
    </recommendedName>
</protein>
<dbReference type="InterPro" id="IPR047300">
    <property type="entry name" value="Dkk3_Cys2"/>
</dbReference>
<dbReference type="Gene3D" id="2.10.80.10">
    <property type="entry name" value="Lipase, subunit A"/>
    <property type="match status" value="1"/>
</dbReference>
<reference evidence="11 12" key="1">
    <citation type="submission" date="2020-06" db="EMBL/GenBank/DDBJ databases">
        <authorList>
            <consortium name="Wellcome Sanger Institute Data Sharing"/>
        </authorList>
    </citation>
    <scope>NUCLEOTIDE SEQUENCE [LARGE SCALE GENOMIC DNA]</scope>
</reference>
<evidence type="ECO:0000256" key="9">
    <source>
        <dbReference type="SAM" id="SignalP"/>
    </source>
</evidence>
<keyword evidence="7" id="KW-1015">Disulfide bond</keyword>
<evidence type="ECO:0000259" key="10">
    <source>
        <dbReference type="Pfam" id="PF04706"/>
    </source>
</evidence>
<evidence type="ECO:0000313" key="12">
    <source>
        <dbReference type="Proteomes" id="UP000694580"/>
    </source>
</evidence>
<feature type="signal peptide" evidence="9">
    <location>
        <begin position="1"/>
        <end position="17"/>
    </location>
</feature>
<evidence type="ECO:0000256" key="6">
    <source>
        <dbReference type="ARBA" id="ARBA00022729"/>
    </source>
</evidence>
<dbReference type="Proteomes" id="UP000694580">
    <property type="component" value="Chromosome 16"/>
</dbReference>
<dbReference type="Pfam" id="PF04706">
    <property type="entry name" value="Dickkopf_N"/>
    <property type="match status" value="1"/>
</dbReference>
<evidence type="ECO:0000256" key="1">
    <source>
        <dbReference type="ARBA" id="ARBA00004613"/>
    </source>
</evidence>
<keyword evidence="4" id="KW-0964">Secreted</keyword>
<feature type="chain" id="PRO_5044260501" description="Dickkopf N-terminal cysteine-rich domain-containing protein" evidence="9">
    <location>
        <begin position="18"/>
        <end position="282"/>
    </location>
</feature>
<gene>
    <name evidence="11" type="primary">dkk3a</name>
</gene>
<dbReference type="GeneTree" id="ENSGT00390000000221"/>
<sequence>MLLPALSLCLSLAGIGAIAPDLPPDAPRGFSALDDVFREVEELAQDTQRRLQEADNESSSSSAPYSPELPSNYHNESSFDTMVGNQSFHIVEKVDKVTDGKTGETHFSRTIIRSRGSESSDIGCDSDADCGKDRYCLNVSQQSWCQPCKELHMSCTKDKECCRGHLCVWGQCTQNATKGEAGNICQSQSDCRFDLCCAIHKALRLPLCTYKLMEHERCYNPVVSLVDLLPGTEETEGPREHCPCAGDLQCQHQGRGSLCLNGQTSSEEDLADTLYSEIDYIV</sequence>
<organism evidence="11 12">
    <name type="scientific">Denticeps clupeoides</name>
    <name type="common">denticle herring</name>
    <dbReference type="NCBI Taxonomy" id="299321"/>
    <lineage>
        <taxon>Eukaryota</taxon>
        <taxon>Metazoa</taxon>
        <taxon>Chordata</taxon>
        <taxon>Craniata</taxon>
        <taxon>Vertebrata</taxon>
        <taxon>Euteleostomi</taxon>
        <taxon>Actinopterygii</taxon>
        <taxon>Neopterygii</taxon>
        <taxon>Teleostei</taxon>
        <taxon>Clupei</taxon>
        <taxon>Clupeiformes</taxon>
        <taxon>Denticipitoidei</taxon>
        <taxon>Denticipitidae</taxon>
        <taxon>Denticeps</taxon>
    </lineage>
</organism>
<keyword evidence="3" id="KW-0217">Developmental protein</keyword>
<dbReference type="GO" id="GO:0048019">
    <property type="term" value="F:receptor antagonist activity"/>
    <property type="evidence" value="ECO:0007669"/>
    <property type="project" value="TreeGrafter"/>
</dbReference>
<keyword evidence="5" id="KW-0879">Wnt signaling pathway</keyword>
<accession>A0AAY4BAH2</accession>
<dbReference type="InterPro" id="IPR039863">
    <property type="entry name" value="DKK1-4"/>
</dbReference>
<reference evidence="11" key="3">
    <citation type="submission" date="2025-09" db="UniProtKB">
        <authorList>
            <consortium name="Ensembl"/>
        </authorList>
    </citation>
    <scope>IDENTIFICATION</scope>
</reference>
<proteinExistence type="inferred from homology"/>
<dbReference type="GO" id="GO:0005615">
    <property type="term" value="C:extracellular space"/>
    <property type="evidence" value="ECO:0007669"/>
    <property type="project" value="TreeGrafter"/>
</dbReference>
<dbReference type="GO" id="GO:0016055">
    <property type="term" value="P:Wnt signaling pathway"/>
    <property type="evidence" value="ECO:0007669"/>
    <property type="project" value="UniProtKB-KW"/>
</dbReference>